<feature type="compositionally biased region" description="Basic and acidic residues" evidence="2">
    <location>
        <begin position="886"/>
        <end position="903"/>
    </location>
</feature>
<accession>A0AAD1U8F5</accession>
<feature type="region of interest" description="Disordered" evidence="2">
    <location>
        <begin position="29"/>
        <end position="80"/>
    </location>
</feature>
<dbReference type="SUPFAM" id="SSF52949">
    <property type="entry name" value="Macro domain-like"/>
    <property type="match status" value="1"/>
</dbReference>
<feature type="compositionally biased region" description="Basic and acidic residues" evidence="2">
    <location>
        <begin position="275"/>
        <end position="291"/>
    </location>
</feature>
<dbReference type="InterPro" id="IPR002589">
    <property type="entry name" value="Macro_dom"/>
</dbReference>
<dbReference type="EMBL" id="CAMPGE010005431">
    <property type="protein sequence ID" value="CAI2364285.1"/>
    <property type="molecule type" value="Genomic_DNA"/>
</dbReference>
<feature type="domain" description="Macro" evidence="3">
    <location>
        <begin position="697"/>
        <end position="777"/>
    </location>
</feature>
<evidence type="ECO:0000259" key="3">
    <source>
        <dbReference type="Pfam" id="PF01661"/>
    </source>
</evidence>
<dbReference type="InterPro" id="IPR043472">
    <property type="entry name" value="Macro_dom-like"/>
</dbReference>
<feature type="region of interest" description="Disordered" evidence="2">
    <location>
        <begin position="178"/>
        <end position="305"/>
    </location>
</feature>
<evidence type="ECO:0000256" key="1">
    <source>
        <dbReference type="SAM" id="Coils"/>
    </source>
</evidence>
<feature type="compositionally biased region" description="Basic and acidic residues" evidence="2">
    <location>
        <begin position="178"/>
        <end position="203"/>
    </location>
</feature>
<gene>
    <name evidence="4" type="ORF">ECRASSUSDP1_LOCUS5628</name>
</gene>
<dbReference type="Pfam" id="PF01661">
    <property type="entry name" value="Macro"/>
    <property type="match status" value="1"/>
</dbReference>
<dbReference type="Proteomes" id="UP001295684">
    <property type="component" value="Unassembled WGS sequence"/>
</dbReference>
<comment type="caution">
    <text evidence="4">The sequence shown here is derived from an EMBL/GenBank/DDBJ whole genome shotgun (WGS) entry which is preliminary data.</text>
</comment>
<keyword evidence="5" id="KW-1185">Reference proteome</keyword>
<name>A0AAD1U8F5_EUPCR</name>
<proteinExistence type="predicted"/>
<evidence type="ECO:0000313" key="4">
    <source>
        <dbReference type="EMBL" id="CAI2364285.1"/>
    </source>
</evidence>
<feature type="compositionally biased region" description="Polar residues" evidence="2">
    <location>
        <begin position="246"/>
        <end position="258"/>
    </location>
</feature>
<feature type="compositionally biased region" description="Basic and acidic residues" evidence="2">
    <location>
        <begin position="223"/>
        <end position="233"/>
    </location>
</feature>
<evidence type="ECO:0000256" key="2">
    <source>
        <dbReference type="SAM" id="MobiDB-lite"/>
    </source>
</evidence>
<protein>
    <recommendedName>
        <fullName evidence="3">Macro domain-containing protein</fullName>
    </recommendedName>
</protein>
<dbReference type="AlphaFoldDB" id="A0AAD1U8F5"/>
<sequence>MSGTTRKSQADMLSCGLVPLQNLDIPKLKVEEEQKQEDWQEAQPQMDQEEQKDQVNSEQDIQDQDHIDSKDNDRDVRARQIKKEQKILQQRKTSVEDKISKIKKEVEKKNKQLKGKPLEIRQDQQEKKEFEELQTRYKKIQNAIEEFKLKNKPQNNSDPMQTNQKMEDYLTDMEKEVNEFSNKFKENAKIEENEEDQQLKLDHILNPPTPFDLEQTLKKLTKGNKEDYEELKNYQKSHNPPHTRSSKSGSETKPQSSLIEGRSPKDSLSESEDDLEKRKSEGNSKDHEETKFGNPDEEDKSGTDSFVLCDDLSSKCSQNSNEGADNKEEEWINETVSEELKITDLNFLNFLIDQYLEQQDPLLKQKNKPETESFKIAHVFMFWKWGSFKSKDENSEEPHFLPEINEKQIKDHIKSLMKIIKKYEMSDCALWNILCDQSKHNIKIDEYLKGKLQECKEDLDKVRNKIVDLATPEKIKKEKEQEILKKVMKVLHGDLNEYNNKLKENIEKDKEKMIKEINDKCSENQIILKKKYQNNIDIIVRIATDFEINFATNNKKLNSEIEENKKNIESITSLIEFNEKREKLNKKIMEINQQIEKLDSKANEKIHQCIYTYKKEEALLEEDLTQIQTKIDILDAETQERSENSVNNQMRETETYKKCTIEFVHTPKLEEEQTSALVIPFDEQLRTSNLPESYRKLAEDAGEKLKNACQQYKNQHFRLRTGLATVFPSGKLKFNSIIAAVGPITSSEVSEELMKKTINSVLDLVIDYNLKSIFIPSFVNNDSEITEEEYITIITRSIQQFIDDNSQDMATRRIVIESPDPAPAFPHSPSDMSSPVLKPVATSLSTGIPASDPREESKSPTVEALEDTQPELPSQEDQDQPEEESDAMKELRERREMTAKYKG</sequence>
<evidence type="ECO:0000313" key="5">
    <source>
        <dbReference type="Proteomes" id="UP001295684"/>
    </source>
</evidence>
<reference evidence="4" key="1">
    <citation type="submission" date="2023-07" db="EMBL/GenBank/DDBJ databases">
        <authorList>
            <consortium name="AG Swart"/>
            <person name="Singh M."/>
            <person name="Singh A."/>
            <person name="Seah K."/>
            <person name="Emmerich C."/>
        </authorList>
    </citation>
    <scope>NUCLEOTIDE SEQUENCE</scope>
    <source>
        <strain evidence="4">DP1</strain>
    </source>
</reference>
<organism evidence="4 5">
    <name type="scientific">Euplotes crassus</name>
    <dbReference type="NCBI Taxonomy" id="5936"/>
    <lineage>
        <taxon>Eukaryota</taxon>
        <taxon>Sar</taxon>
        <taxon>Alveolata</taxon>
        <taxon>Ciliophora</taxon>
        <taxon>Intramacronucleata</taxon>
        <taxon>Spirotrichea</taxon>
        <taxon>Hypotrichia</taxon>
        <taxon>Euplotida</taxon>
        <taxon>Euplotidae</taxon>
        <taxon>Moneuplotes</taxon>
    </lineage>
</organism>
<keyword evidence="1" id="KW-0175">Coiled coil</keyword>
<feature type="compositionally biased region" description="Basic and acidic residues" evidence="2">
    <location>
        <begin position="63"/>
        <end position="80"/>
    </location>
</feature>
<feature type="region of interest" description="Disordered" evidence="2">
    <location>
        <begin position="819"/>
        <end position="903"/>
    </location>
</feature>
<feature type="compositionally biased region" description="Basic and acidic residues" evidence="2">
    <location>
        <begin position="29"/>
        <end position="38"/>
    </location>
</feature>
<dbReference type="Gene3D" id="3.40.220.10">
    <property type="entry name" value="Leucine Aminopeptidase, subunit E, domain 1"/>
    <property type="match status" value="1"/>
</dbReference>
<feature type="coiled-coil region" evidence="1">
    <location>
        <begin position="554"/>
        <end position="608"/>
    </location>
</feature>
<feature type="compositionally biased region" description="Acidic residues" evidence="2">
    <location>
        <begin position="864"/>
        <end position="885"/>
    </location>
</feature>